<organism evidence="1 2">
    <name type="scientific">Gordonia otitidis (strain DSM 44809 / CCUG 52243 / JCM 12355 / NBRC 100426 / IFM 10032)</name>
    <dbReference type="NCBI Taxonomy" id="1108044"/>
    <lineage>
        <taxon>Bacteria</taxon>
        <taxon>Bacillati</taxon>
        <taxon>Actinomycetota</taxon>
        <taxon>Actinomycetes</taxon>
        <taxon>Mycobacteriales</taxon>
        <taxon>Gordoniaceae</taxon>
        <taxon>Gordonia</taxon>
    </lineage>
</organism>
<dbReference type="OrthoDB" id="264195at2"/>
<sequence>MDEISDVGEKAAVILRTAGVELAPGLTDAEFDAVTEQHGFRFNPDHRSLLATALPAGDRWPDWRNGDEAHLRQMLDWPARGMVFDALRQDPPFWGASWGHRPATEGDVEAVTRRELAKWPQLIPIYGHRMTPAAPSPSGSPVFSVWQTDVIFYGANLLEYLANEMAMDGNLRLSPRSVDVPYWTMFVEAANSADVI</sequence>
<reference evidence="1" key="1">
    <citation type="submission" date="2012-02" db="EMBL/GenBank/DDBJ databases">
        <title>Whole genome shotgun sequence of Gordonia otitidis NBRC 100426.</title>
        <authorList>
            <person name="Yoshida I."/>
            <person name="Hosoyama A."/>
            <person name="Tsuchikane K."/>
            <person name="Katsumata H."/>
            <person name="Yamazaki S."/>
            <person name="Fujita N."/>
        </authorList>
    </citation>
    <scope>NUCLEOTIDE SEQUENCE [LARGE SCALE GENOMIC DNA]</scope>
    <source>
        <strain evidence="1">NBRC 100426</strain>
    </source>
</reference>
<dbReference type="Proteomes" id="UP000005038">
    <property type="component" value="Unassembled WGS sequence"/>
</dbReference>
<proteinExistence type="predicted"/>
<comment type="caution">
    <text evidence="1">The sequence shown here is derived from an EMBL/GenBank/DDBJ whole genome shotgun (WGS) entry which is preliminary data.</text>
</comment>
<keyword evidence="2" id="KW-1185">Reference proteome</keyword>
<dbReference type="PANTHER" id="PTHR32011:SF2">
    <property type="entry name" value="OS08G0472400 PROTEIN"/>
    <property type="match status" value="1"/>
</dbReference>
<evidence type="ECO:0008006" key="3">
    <source>
        <dbReference type="Google" id="ProtNLM"/>
    </source>
</evidence>
<dbReference type="RefSeq" id="WP_007238915.1">
    <property type="nucleotide sequence ID" value="NZ_BAFB01000118.1"/>
</dbReference>
<accession>H5TMH4</accession>
<dbReference type="STRING" id="1108044.GOOTI_118_00170"/>
<dbReference type="PANTHER" id="PTHR32011">
    <property type="entry name" value="OS08G0472400 PROTEIN"/>
    <property type="match status" value="1"/>
</dbReference>
<evidence type="ECO:0000313" key="1">
    <source>
        <dbReference type="EMBL" id="GAB34682.1"/>
    </source>
</evidence>
<protein>
    <recommendedName>
        <fullName evidence="3">Knr4/Smi1-like domain-containing protein</fullName>
    </recommendedName>
</protein>
<gene>
    <name evidence="1" type="ORF">GOOTI_118_00170</name>
</gene>
<evidence type="ECO:0000313" key="2">
    <source>
        <dbReference type="Proteomes" id="UP000005038"/>
    </source>
</evidence>
<dbReference type="AlphaFoldDB" id="H5TMH4"/>
<dbReference type="EMBL" id="BAFB01000118">
    <property type="protein sequence ID" value="GAB34682.1"/>
    <property type="molecule type" value="Genomic_DNA"/>
</dbReference>
<name>H5TMH4_GORO1</name>